<evidence type="ECO:0000313" key="2">
    <source>
        <dbReference type="Proteomes" id="UP000050509"/>
    </source>
</evidence>
<keyword evidence="2" id="KW-1185">Reference proteome</keyword>
<protein>
    <submittedName>
        <fullName evidence="1">Uncharacterized protein</fullName>
    </submittedName>
</protein>
<gene>
    <name evidence="1" type="ORF">SE17_16825</name>
</gene>
<sequence>MPPRKKPKAAQRAFFGSIHIPPFGHFVECTFCTFGPRSAVVPAQTHSPGGMIHQGWADIKLYSDVQNN</sequence>
<reference evidence="1 2" key="1">
    <citation type="submission" date="2015-09" db="EMBL/GenBank/DDBJ databases">
        <title>Draft genome sequence of Kouleothrix aurantiaca JCM 19913.</title>
        <authorList>
            <person name="Hemp J."/>
        </authorList>
    </citation>
    <scope>NUCLEOTIDE SEQUENCE [LARGE SCALE GENOMIC DNA]</scope>
    <source>
        <strain evidence="1 2">COM-B</strain>
    </source>
</reference>
<organism evidence="1 2">
    <name type="scientific">Kouleothrix aurantiaca</name>
    <dbReference type="NCBI Taxonomy" id="186479"/>
    <lineage>
        <taxon>Bacteria</taxon>
        <taxon>Bacillati</taxon>
        <taxon>Chloroflexota</taxon>
        <taxon>Chloroflexia</taxon>
        <taxon>Chloroflexales</taxon>
        <taxon>Roseiflexineae</taxon>
        <taxon>Roseiflexaceae</taxon>
        <taxon>Kouleothrix</taxon>
    </lineage>
</organism>
<dbReference type="Proteomes" id="UP000050509">
    <property type="component" value="Unassembled WGS sequence"/>
</dbReference>
<name>A0A0P9FGH5_9CHLR</name>
<dbReference type="EMBL" id="LJCR01000620">
    <property type="protein sequence ID" value="KPV52214.1"/>
    <property type="molecule type" value="Genomic_DNA"/>
</dbReference>
<dbReference type="AlphaFoldDB" id="A0A0P9FGH5"/>
<evidence type="ECO:0000313" key="1">
    <source>
        <dbReference type="EMBL" id="KPV52214.1"/>
    </source>
</evidence>
<accession>A0A0P9FGH5</accession>
<comment type="caution">
    <text evidence="1">The sequence shown here is derived from an EMBL/GenBank/DDBJ whole genome shotgun (WGS) entry which is preliminary data.</text>
</comment>
<proteinExistence type="predicted"/>